<dbReference type="InterPro" id="IPR056798">
    <property type="entry name" value="ADH_Fe_C"/>
</dbReference>
<comment type="similarity">
    <text evidence="1">Belongs to the iron-containing alcohol dehydrogenase family.</text>
</comment>
<evidence type="ECO:0000313" key="6">
    <source>
        <dbReference type="Proteomes" id="UP001284601"/>
    </source>
</evidence>
<keyword evidence="2" id="KW-0560">Oxidoreductase</keyword>
<organism evidence="5 6">
    <name type="scientific">Conexibacter stalactiti</name>
    <dbReference type="NCBI Taxonomy" id="1940611"/>
    <lineage>
        <taxon>Bacteria</taxon>
        <taxon>Bacillati</taxon>
        <taxon>Actinomycetota</taxon>
        <taxon>Thermoleophilia</taxon>
        <taxon>Solirubrobacterales</taxon>
        <taxon>Conexibacteraceae</taxon>
        <taxon>Conexibacter</taxon>
    </lineage>
</organism>
<dbReference type="Pfam" id="PF25137">
    <property type="entry name" value="ADH_Fe_C"/>
    <property type="match status" value="1"/>
</dbReference>
<feature type="domain" description="Alcohol dehydrogenase iron-type/glycerol dehydrogenase GldA" evidence="3">
    <location>
        <begin position="12"/>
        <end position="182"/>
    </location>
</feature>
<reference evidence="5 6" key="2">
    <citation type="submission" date="2023-10" db="EMBL/GenBank/DDBJ databases">
        <authorList>
            <person name="Han X.F."/>
        </authorList>
    </citation>
    <scope>NUCLEOTIDE SEQUENCE [LARGE SCALE GENOMIC DNA]</scope>
    <source>
        <strain evidence="5 6">KCTC 39840</strain>
    </source>
</reference>
<reference evidence="6" key="1">
    <citation type="submission" date="2023-07" db="EMBL/GenBank/DDBJ databases">
        <title>Conexibacter stalactiti sp. nov., isolated from stalactites in a lava cave and emended description of the genus Conexibacter.</title>
        <authorList>
            <person name="Lee S.D."/>
        </authorList>
    </citation>
    <scope>NUCLEOTIDE SEQUENCE [LARGE SCALE GENOMIC DNA]</scope>
    <source>
        <strain evidence="6">KCTC 39840</strain>
    </source>
</reference>
<dbReference type="CDD" id="cd08194">
    <property type="entry name" value="Fe-ADH-like"/>
    <property type="match status" value="1"/>
</dbReference>
<evidence type="ECO:0000259" key="3">
    <source>
        <dbReference type="Pfam" id="PF00465"/>
    </source>
</evidence>
<dbReference type="Gene3D" id="3.40.50.1970">
    <property type="match status" value="1"/>
</dbReference>
<accession>A0ABU4HUG6</accession>
<name>A0ABU4HUG6_9ACTN</name>
<sequence length="391" mass="39635">MTALDTFDVVLPQRVVVGAGATARLPQLAQRLGLRRLLVVTDPGLREHPAVHAVVAGLEAAGLAAAIFDAVQVDPTVGNVADGVDALRAHAADGIVAVGGGSPIDAAKGIAALALDDQPRDLIALAGFDNVGGRALPLIAVPTTAGSGSEVTRAAVIADPARQIKVPLYDDALLPAVALVDPLHTLTMPPRLTAEVGIDALVHAVEAMTSKVASPVTDQFALEAARLIGPSLARVYAQPDDEAARAAMAFGATLAGAAISNATIALVHGMARPLGAHFHVPHGAATGILLAPVVRFGLGAAPERYAAIARAAGAAGSEDPDGEAGELLVAWLDALTAQIGIPRLSGYGIAPDAFEAALGPMADAALASNGPEFNCREADREQIVALYREAW</sequence>
<evidence type="ECO:0000256" key="1">
    <source>
        <dbReference type="ARBA" id="ARBA00007358"/>
    </source>
</evidence>
<dbReference type="SUPFAM" id="SSF56796">
    <property type="entry name" value="Dehydroquinate synthase-like"/>
    <property type="match status" value="1"/>
</dbReference>
<evidence type="ECO:0000256" key="2">
    <source>
        <dbReference type="ARBA" id="ARBA00023002"/>
    </source>
</evidence>
<dbReference type="RefSeq" id="WP_318599357.1">
    <property type="nucleotide sequence ID" value="NZ_JAWSTH010000069.1"/>
</dbReference>
<protein>
    <submittedName>
        <fullName evidence="5">Iron-containing alcohol dehydrogenase</fullName>
    </submittedName>
</protein>
<gene>
    <name evidence="5" type="ORF">R7226_21415</name>
</gene>
<dbReference type="Gene3D" id="1.20.1090.10">
    <property type="entry name" value="Dehydroquinate synthase-like - alpha domain"/>
    <property type="match status" value="1"/>
</dbReference>
<evidence type="ECO:0000313" key="5">
    <source>
        <dbReference type="EMBL" id="MDW5596921.1"/>
    </source>
</evidence>
<dbReference type="Pfam" id="PF00465">
    <property type="entry name" value="Fe-ADH"/>
    <property type="match status" value="1"/>
</dbReference>
<dbReference type="PANTHER" id="PTHR11496:SF102">
    <property type="entry name" value="ALCOHOL DEHYDROGENASE 4"/>
    <property type="match status" value="1"/>
</dbReference>
<dbReference type="InterPro" id="IPR001670">
    <property type="entry name" value="ADH_Fe/GldA"/>
</dbReference>
<comment type="caution">
    <text evidence="5">The sequence shown here is derived from an EMBL/GenBank/DDBJ whole genome shotgun (WGS) entry which is preliminary data.</text>
</comment>
<dbReference type="Proteomes" id="UP001284601">
    <property type="component" value="Unassembled WGS sequence"/>
</dbReference>
<evidence type="ECO:0000259" key="4">
    <source>
        <dbReference type="Pfam" id="PF25137"/>
    </source>
</evidence>
<proteinExistence type="inferred from homology"/>
<feature type="domain" description="Fe-containing alcohol dehydrogenase-like C-terminal" evidence="4">
    <location>
        <begin position="193"/>
        <end position="391"/>
    </location>
</feature>
<dbReference type="EMBL" id="JAWSTH010000069">
    <property type="protein sequence ID" value="MDW5596921.1"/>
    <property type="molecule type" value="Genomic_DNA"/>
</dbReference>
<dbReference type="PANTHER" id="PTHR11496">
    <property type="entry name" value="ALCOHOL DEHYDROGENASE"/>
    <property type="match status" value="1"/>
</dbReference>
<dbReference type="InterPro" id="IPR039697">
    <property type="entry name" value="Alcohol_dehydrogenase_Fe"/>
</dbReference>
<keyword evidence="6" id="KW-1185">Reference proteome</keyword>